<dbReference type="GO" id="GO:0047750">
    <property type="term" value="F:cholestenol delta-isomerase activity"/>
    <property type="evidence" value="ECO:0007669"/>
    <property type="project" value="InterPro"/>
</dbReference>
<evidence type="ECO:0000256" key="2">
    <source>
        <dbReference type="ARBA" id="ARBA00008337"/>
    </source>
</evidence>
<keyword evidence="7" id="KW-0756">Sterol biosynthesis</keyword>
<dbReference type="PANTHER" id="PTHR14207">
    <property type="entry name" value="STEROL ISOMERASE"/>
    <property type="match status" value="1"/>
</dbReference>
<gene>
    <name evidence="16" type="ORF">SLS62_007880</name>
</gene>
<evidence type="ECO:0000256" key="10">
    <source>
        <dbReference type="ARBA" id="ARBA00023166"/>
    </source>
</evidence>
<dbReference type="PROSITE" id="PS51751">
    <property type="entry name" value="EXPERA"/>
    <property type="match status" value="1"/>
</dbReference>
<evidence type="ECO:0000256" key="12">
    <source>
        <dbReference type="ARBA" id="ARBA00023235"/>
    </source>
</evidence>
<keyword evidence="10" id="KW-1207">Sterol metabolism</keyword>
<organism evidence="16 17">
    <name type="scientific">Diatrype stigma</name>
    <dbReference type="NCBI Taxonomy" id="117547"/>
    <lineage>
        <taxon>Eukaryota</taxon>
        <taxon>Fungi</taxon>
        <taxon>Dikarya</taxon>
        <taxon>Ascomycota</taxon>
        <taxon>Pezizomycotina</taxon>
        <taxon>Sordariomycetes</taxon>
        <taxon>Xylariomycetidae</taxon>
        <taxon>Xylariales</taxon>
        <taxon>Diatrypaceae</taxon>
        <taxon>Diatrype</taxon>
    </lineage>
</organism>
<evidence type="ECO:0000256" key="5">
    <source>
        <dbReference type="ARBA" id="ARBA00022955"/>
    </source>
</evidence>
<sequence length="239" mass="26921">MDQTIVEPGSASAAAAAHPYYPPGVAMPSYAANTTPTPVLLAYFVAGISVLLAATYFVTQLARPRLPTGKIALILWFSLCGFIHLFFEGYFAVNWPDMVSRGDIFGQLWKEYSLSDSRYLTQDAFTVCMESVTAFLWGPLSFYTVYCIMTDHPLQYPLEIIISVGQIYGDVLYLSTCSYNELVYDLVYCRPERIYYYAYYLLCNGFWIVIPGYIVYLSVVEITTAFARVKALEAGKKEI</sequence>
<protein>
    <recommendedName>
        <fullName evidence="15">EXPERA domain-containing protein</fullName>
    </recommendedName>
</protein>
<keyword evidence="12" id="KW-0413">Isomerase</keyword>
<evidence type="ECO:0000256" key="13">
    <source>
        <dbReference type="PROSITE-ProRule" id="PRU01087"/>
    </source>
</evidence>
<dbReference type="GO" id="GO:0000247">
    <property type="term" value="F:C-8 sterol isomerase activity"/>
    <property type="evidence" value="ECO:0007669"/>
    <property type="project" value="TreeGrafter"/>
</dbReference>
<keyword evidence="6 13" id="KW-1133">Transmembrane helix</keyword>
<dbReference type="AlphaFoldDB" id="A0AAN9UNX7"/>
<comment type="similarity">
    <text evidence="2">Belongs to the EBP family.</text>
</comment>
<reference evidence="16 17" key="1">
    <citation type="submission" date="2024-02" db="EMBL/GenBank/DDBJ databases">
        <title>De novo assembly and annotation of 12 fungi associated with fruit tree decline syndrome in Ontario, Canada.</title>
        <authorList>
            <person name="Sulman M."/>
            <person name="Ellouze W."/>
            <person name="Ilyukhin E."/>
        </authorList>
    </citation>
    <scope>NUCLEOTIDE SEQUENCE [LARGE SCALE GENOMIC DNA]</scope>
    <source>
        <strain evidence="16 17">M11/M66-122</strain>
    </source>
</reference>
<feature type="transmembrane region" description="Helical" evidence="14">
    <location>
        <begin position="194"/>
        <end position="220"/>
    </location>
</feature>
<evidence type="ECO:0000256" key="8">
    <source>
        <dbReference type="ARBA" id="ARBA00023098"/>
    </source>
</evidence>
<dbReference type="GO" id="GO:0016126">
    <property type="term" value="P:sterol biosynthetic process"/>
    <property type="evidence" value="ECO:0007669"/>
    <property type="project" value="UniProtKB-KW"/>
</dbReference>
<evidence type="ECO:0000256" key="14">
    <source>
        <dbReference type="SAM" id="Phobius"/>
    </source>
</evidence>
<keyword evidence="17" id="KW-1185">Reference proteome</keyword>
<evidence type="ECO:0000256" key="3">
    <source>
        <dbReference type="ARBA" id="ARBA00022516"/>
    </source>
</evidence>
<dbReference type="InterPro" id="IPR033118">
    <property type="entry name" value="EXPERA"/>
</dbReference>
<evidence type="ECO:0000256" key="9">
    <source>
        <dbReference type="ARBA" id="ARBA00023136"/>
    </source>
</evidence>
<feature type="domain" description="EXPERA" evidence="15">
    <location>
        <begin position="69"/>
        <end position="215"/>
    </location>
</feature>
<keyword evidence="9 13" id="KW-0472">Membrane</keyword>
<evidence type="ECO:0000256" key="11">
    <source>
        <dbReference type="ARBA" id="ARBA00023221"/>
    </source>
</evidence>
<evidence type="ECO:0000313" key="16">
    <source>
        <dbReference type="EMBL" id="KAK7750132.1"/>
    </source>
</evidence>
<feature type="transmembrane region" description="Helical" evidence="14">
    <location>
        <begin position="71"/>
        <end position="93"/>
    </location>
</feature>
<dbReference type="EMBL" id="JAKJXP020000069">
    <property type="protein sequence ID" value="KAK7750132.1"/>
    <property type="molecule type" value="Genomic_DNA"/>
</dbReference>
<evidence type="ECO:0000259" key="15">
    <source>
        <dbReference type="PROSITE" id="PS51751"/>
    </source>
</evidence>
<feature type="transmembrane region" description="Helical" evidence="14">
    <location>
        <begin position="124"/>
        <end position="149"/>
    </location>
</feature>
<dbReference type="Pfam" id="PF05241">
    <property type="entry name" value="EBP"/>
    <property type="match status" value="1"/>
</dbReference>
<feature type="transmembrane region" description="Helical" evidence="14">
    <location>
        <begin position="40"/>
        <end position="59"/>
    </location>
</feature>
<name>A0AAN9UNX7_9PEZI</name>
<dbReference type="GO" id="GO:0004769">
    <property type="term" value="F:steroid Delta-isomerase activity"/>
    <property type="evidence" value="ECO:0007669"/>
    <property type="project" value="TreeGrafter"/>
</dbReference>
<comment type="caution">
    <text evidence="16">The sequence shown here is derived from an EMBL/GenBank/DDBJ whole genome shotgun (WGS) entry which is preliminary data.</text>
</comment>
<dbReference type="PANTHER" id="PTHR14207:SF0">
    <property type="entry name" value="3-BETA-HYDROXYSTEROID-DELTA(8),DELTA(7)-ISOMERASE"/>
    <property type="match status" value="1"/>
</dbReference>
<evidence type="ECO:0000256" key="4">
    <source>
        <dbReference type="ARBA" id="ARBA00022692"/>
    </source>
</evidence>
<dbReference type="GO" id="GO:0016020">
    <property type="term" value="C:membrane"/>
    <property type="evidence" value="ECO:0007669"/>
    <property type="project" value="UniProtKB-SubCell"/>
</dbReference>
<keyword evidence="11" id="KW-0753">Steroid metabolism</keyword>
<dbReference type="GO" id="GO:0005783">
    <property type="term" value="C:endoplasmic reticulum"/>
    <property type="evidence" value="ECO:0007669"/>
    <property type="project" value="TreeGrafter"/>
</dbReference>
<comment type="subcellular location">
    <subcellularLocation>
        <location evidence="1">Membrane</location>
        <topology evidence="1">Multi-pass membrane protein</topology>
    </subcellularLocation>
</comment>
<keyword evidence="4 13" id="KW-0812">Transmembrane</keyword>
<keyword evidence="3" id="KW-0444">Lipid biosynthesis</keyword>
<evidence type="ECO:0000256" key="7">
    <source>
        <dbReference type="ARBA" id="ARBA00023011"/>
    </source>
</evidence>
<keyword evidence="8" id="KW-0443">Lipid metabolism</keyword>
<dbReference type="Proteomes" id="UP001320420">
    <property type="component" value="Unassembled WGS sequence"/>
</dbReference>
<evidence type="ECO:0000313" key="17">
    <source>
        <dbReference type="Proteomes" id="UP001320420"/>
    </source>
</evidence>
<accession>A0AAN9UNX7</accession>
<proteinExistence type="inferred from homology"/>
<evidence type="ECO:0000256" key="6">
    <source>
        <dbReference type="ARBA" id="ARBA00022989"/>
    </source>
</evidence>
<dbReference type="InterPro" id="IPR007905">
    <property type="entry name" value="EBP"/>
</dbReference>
<evidence type="ECO:0000256" key="1">
    <source>
        <dbReference type="ARBA" id="ARBA00004141"/>
    </source>
</evidence>
<keyword evidence="5" id="KW-0752">Steroid biosynthesis</keyword>